<proteinExistence type="predicted"/>
<comment type="caution">
    <text evidence="2">The sequence shown here is derived from an EMBL/GenBank/DDBJ whole genome shotgun (WGS) entry which is preliminary data.</text>
</comment>
<gene>
    <name evidence="2" type="ORF">D2U88_13670</name>
</gene>
<dbReference type="EMBL" id="QXFJ01000030">
    <property type="protein sequence ID" value="RIV68275.1"/>
    <property type="molecule type" value="Genomic_DNA"/>
</dbReference>
<evidence type="ECO:0000313" key="3">
    <source>
        <dbReference type="Proteomes" id="UP000284189"/>
    </source>
</evidence>
<keyword evidence="1" id="KW-1133">Transmembrane helix</keyword>
<reference evidence="2 3" key="1">
    <citation type="submission" date="2018-08" db="EMBL/GenBank/DDBJ databases">
        <title>Proposal of Muricauda 72 sp.nov. and Muricauda NH166 sp.nov., isolated from seawater.</title>
        <authorList>
            <person name="Cheng H."/>
            <person name="Wu Y.-H."/>
            <person name="Guo L.-L."/>
            <person name="Xu X.-W."/>
        </authorList>
    </citation>
    <scope>NUCLEOTIDE SEQUENCE [LARGE SCALE GENOMIC DNA]</scope>
    <source>
        <strain evidence="2 3">NH166</strain>
    </source>
</reference>
<sequence>MENIKSPIMIPHHVSTTDNNHNVAFQFFIFGTFHLKDFEKRSRMVEKYVLCTFYIVSNILIFPMLLEKKSKYHLKK</sequence>
<name>A0A418N347_9FLAO</name>
<protein>
    <submittedName>
        <fullName evidence="2">Uncharacterized protein</fullName>
    </submittedName>
</protein>
<keyword evidence="1" id="KW-0472">Membrane</keyword>
<accession>A0A418N347</accession>
<dbReference type="AlphaFoldDB" id="A0A418N347"/>
<evidence type="ECO:0000313" key="2">
    <source>
        <dbReference type="EMBL" id="RIV68275.1"/>
    </source>
</evidence>
<dbReference type="Proteomes" id="UP000284189">
    <property type="component" value="Unassembled WGS sequence"/>
</dbReference>
<organism evidence="2 3">
    <name type="scientific">Flagellimonas aequoris</name>
    <dbReference type="NCBI Taxonomy" id="2306997"/>
    <lineage>
        <taxon>Bacteria</taxon>
        <taxon>Pseudomonadati</taxon>
        <taxon>Bacteroidota</taxon>
        <taxon>Flavobacteriia</taxon>
        <taxon>Flavobacteriales</taxon>
        <taxon>Flavobacteriaceae</taxon>
        <taxon>Flagellimonas</taxon>
    </lineage>
</organism>
<feature type="transmembrane region" description="Helical" evidence="1">
    <location>
        <begin position="48"/>
        <end position="66"/>
    </location>
</feature>
<keyword evidence="1" id="KW-0812">Transmembrane</keyword>
<evidence type="ECO:0000256" key="1">
    <source>
        <dbReference type="SAM" id="Phobius"/>
    </source>
</evidence>